<accession>A0A1N6WZP9</accession>
<evidence type="ECO:0008006" key="4">
    <source>
        <dbReference type="Google" id="ProtNLM"/>
    </source>
</evidence>
<keyword evidence="3" id="KW-1185">Reference proteome</keyword>
<dbReference type="OrthoDB" id="370808at2"/>
<evidence type="ECO:0000313" key="3">
    <source>
        <dbReference type="Proteomes" id="UP000186400"/>
    </source>
</evidence>
<dbReference type="Proteomes" id="UP000186400">
    <property type="component" value="Unassembled WGS sequence"/>
</dbReference>
<feature type="region of interest" description="Disordered" evidence="1">
    <location>
        <begin position="57"/>
        <end position="90"/>
    </location>
</feature>
<organism evidence="2 3">
    <name type="scientific">Alkalispirochaeta americana</name>
    <dbReference type="NCBI Taxonomy" id="159291"/>
    <lineage>
        <taxon>Bacteria</taxon>
        <taxon>Pseudomonadati</taxon>
        <taxon>Spirochaetota</taxon>
        <taxon>Spirochaetia</taxon>
        <taxon>Spirochaetales</taxon>
        <taxon>Spirochaetaceae</taxon>
        <taxon>Alkalispirochaeta</taxon>
    </lineage>
</organism>
<gene>
    <name evidence="2" type="ORF">SAMN05920897_11950</name>
</gene>
<evidence type="ECO:0000256" key="1">
    <source>
        <dbReference type="SAM" id="MobiDB-lite"/>
    </source>
</evidence>
<dbReference type="RefSeq" id="WP_076489779.1">
    <property type="nucleotide sequence ID" value="NZ_FTMS01000019.1"/>
</dbReference>
<dbReference type="STRING" id="159291.SAMN05920897_11950"/>
<feature type="compositionally biased region" description="Basic and acidic residues" evidence="1">
    <location>
        <begin position="73"/>
        <end position="90"/>
    </location>
</feature>
<sequence>MSERVIIMHGFEYQEIDLIMRAVKKTVESPRDVIFAKTTENSLTMKLSDLIEDLSQDHAYLRDNPPPVANHSSGKDSETESREPEQSGTT</sequence>
<name>A0A1N6WZP9_9SPIO</name>
<dbReference type="InterPro" id="IPR016621">
    <property type="entry name" value="UCP014543"/>
</dbReference>
<dbReference type="Pfam" id="PF12646">
    <property type="entry name" value="DUF3783"/>
    <property type="match status" value="1"/>
</dbReference>
<protein>
    <recommendedName>
        <fullName evidence="4">DUF3783 domain-containing protein</fullName>
    </recommendedName>
</protein>
<evidence type="ECO:0000313" key="2">
    <source>
        <dbReference type="EMBL" id="SIQ95491.1"/>
    </source>
</evidence>
<reference evidence="2 3" key="1">
    <citation type="submission" date="2017-01" db="EMBL/GenBank/DDBJ databases">
        <authorList>
            <person name="Mah S.A."/>
            <person name="Swanson W.J."/>
            <person name="Moy G.W."/>
            <person name="Vacquier V.D."/>
        </authorList>
    </citation>
    <scope>NUCLEOTIDE SEQUENCE [LARGE SCALE GENOMIC DNA]</scope>
    <source>
        <strain evidence="2 3">ASpG1</strain>
    </source>
</reference>
<dbReference type="EMBL" id="FTMS01000019">
    <property type="protein sequence ID" value="SIQ95491.1"/>
    <property type="molecule type" value="Genomic_DNA"/>
</dbReference>
<dbReference type="AlphaFoldDB" id="A0A1N6WZP9"/>
<proteinExistence type="predicted"/>